<dbReference type="CDD" id="cd00093">
    <property type="entry name" value="HTH_XRE"/>
    <property type="match status" value="1"/>
</dbReference>
<proteinExistence type="predicted"/>
<accession>A0ABD5J111</accession>
<dbReference type="AlphaFoldDB" id="A0ABD5J111"/>
<reference evidence="2 4" key="1">
    <citation type="submission" date="2023-01" db="EMBL/GenBank/DDBJ databases">
        <title>Genome-based reclassification of Anoxybacillus geothermalis as a later heterotypic synonym of Anoxybacillus rupiensis.</title>
        <authorList>
            <person name="Inan Bektas K."/>
            <person name="Canakci S."/>
            <person name="Belduz A.A."/>
            <person name="Guler H.H."/>
        </authorList>
    </citation>
    <scope>NUCLEOTIDE SEQUENCE [LARGE SCALE GENOMIC DNA]</scope>
    <source>
        <strain evidence="2 4">DSM 17127</strain>
    </source>
</reference>
<keyword evidence="4" id="KW-1185">Reference proteome</keyword>
<dbReference type="PROSITE" id="PS50943">
    <property type="entry name" value="HTH_CROC1"/>
    <property type="match status" value="1"/>
</dbReference>
<dbReference type="Pfam" id="PF13560">
    <property type="entry name" value="HTH_31"/>
    <property type="match status" value="1"/>
</dbReference>
<dbReference type="EMBL" id="JAQOTG010000021">
    <property type="protein sequence ID" value="MDE8565320.1"/>
    <property type="molecule type" value="Genomic_DNA"/>
</dbReference>
<evidence type="ECO:0000313" key="2">
    <source>
        <dbReference type="EMBL" id="MDE8565320.1"/>
    </source>
</evidence>
<dbReference type="RefSeq" id="WP_044745082.1">
    <property type="nucleotide sequence ID" value="NZ_JACIDF010000016.1"/>
</dbReference>
<evidence type="ECO:0000313" key="3">
    <source>
        <dbReference type="EMBL" id="MED5053271.1"/>
    </source>
</evidence>
<feature type="domain" description="HTH cro/C1-type" evidence="1">
    <location>
        <begin position="9"/>
        <end position="64"/>
    </location>
</feature>
<dbReference type="Proteomes" id="UP001213979">
    <property type="component" value="Unassembled WGS sequence"/>
</dbReference>
<evidence type="ECO:0000259" key="1">
    <source>
        <dbReference type="PROSITE" id="PS50943"/>
    </source>
</evidence>
<name>A0ABD5J111_9BACL</name>
<dbReference type="Proteomes" id="UP001339962">
    <property type="component" value="Unassembled WGS sequence"/>
</dbReference>
<dbReference type="EMBL" id="JARTLI010000040">
    <property type="protein sequence ID" value="MED5053271.1"/>
    <property type="molecule type" value="Genomic_DNA"/>
</dbReference>
<organism evidence="3 5">
    <name type="scientific">Anoxybacteroides rupiense</name>
    <dbReference type="NCBI Taxonomy" id="311460"/>
    <lineage>
        <taxon>Bacteria</taxon>
        <taxon>Bacillati</taxon>
        <taxon>Bacillota</taxon>
        <taxon>Bacilli</taxon>
        <taxon>Bacillales</taxon>
        <taxon>Anoxybacillaceae</taxon>
        <taxon>Anoxybacteroides</taxon>
    </lineage>
</organism>
<gene>
    <name evidence="3" type="ORF">P9850_15845</name>
    <name evidence="2" type="ORF">PNH38_15810</name>
</gene>
<reference evidence="3 5" key="2">
    <citation type="submission" date="2023-03" db="EMBL/GenBank/DDBJ databases">
        <title>Bacillus Genome Sequencing.</title>
        <authorList>
            <person name="Dunlap C."/>
        </authorList>
    </citation>
    <scope>NUCLEOTIDE SEQUENCE [LARGE SCALE GENOMIC DNA]</scope>
    <source>
        <strain evidence="3 5">NRS-38</strain>
    </source>
</reference>
<evidence type="ECO:0000313" key="4">
    <source>
        <dbReference type="Proteomes" id="UP001213979"/>
    </source>
</evidence>
<dbReference type="SUPFAM" id="SSF47413">
    <property type="entry name" value="lambda repressor-like DNA-binding domains"/>
    <property type="match status" value="1"/>
</dbReference>
<dbReference type="InterPro" id="IPR001387">
    <property type="entry name" value="Cro/C1-type_HTH"/>
</dbReference>
<protein>
    <submittedName>
        <fullName evidence="3">Helix-turn-helix transcriptional regulator</fullName>
    </submittedName>
</protein>
<dbReference type="Gene3D" id="1.10.260.40">
    <property type="entry name" value="lambda repressor-like DNA-binding domains"/>
    <property type="match status" value="1"/>
</dbReference>
<evidence type="ECO:0000313" key="5">
    <source>
        <dbReference type="Proteomes" id="UP001339962"/>
    </source>
</evidence>
<dbReference type="SMART" id="SM00530">
    <property type="entry name" value="HTH_XRE"/>
    <property type="match status" value="1"/>
</dbReference>
<sequence length="76" mass="9054">MVKVNLRKIRECRKAKGLSQGEVAKLLGFNTVYPYHRKESGQQPFTAEELMELAQLYNVPYEHFFIWDYAKKRDNM</sequence>
<comment type="caution">
    <text evidence="3">The sequence shown here is derived from an EMBL/GenBank/DDBJ whole genome shotgun (WGS) entry which is preliminary data.</text>
</comment>
<dbReference type="InterPro" id="IPR010982">
    <property type="entry name" value="Lambda_DNA-bd_dom_sf"/>
</dbReference>